<feature type="region of interest" description="Disordered" evidence="1">
    <location>
        <begin position="33"/>
        <end position="54"/>
    </location>
</feature>
<dbReference type="Gene3D" id="3.30.420.10">
    <property type="entry name" value="Ribonuclease H-like superfamily/Ribonuclease H"/>
    <property type="match status" value="1"/>
</dbReference>
<proteinExistence type="predicted"/>
<evidence type="ECO:0000313" key="3">
    <source>
        <dbReference type="Proteomes" id="UP001162162"/>
    </source>
</evidence>
<dbReference type="EMBL" id="JAPWTK010000131">
    <property type="protein sequence ID" value="KAJ8948720.1"/>
    <property type="molecule type" value="Genomic_DNA"/>
</dbReference>
<dbReference type="InterPro" id="IPR036397">
    <property type="entry name" value="RNaseH_sf"/>
</dbReference>
<comment type="caution">
    <text evidence="2">The sequence shown here is derived from an EMBL/GenBank/DDBJ whole genome shotgun (WGS) entry which is preliminary data.</text>
</comment>
<reference evidence="2" key="1">
    <citation type="journal article" date="2023" name="Insect Mol. Biol.">
        <title>Genome sequencing provides insights into the evolution of gene families encoding plant cell wall-degrading enzymes in longhorned beetles.</title>
        <authorList>
            <person name="Shin N.R."/>
            <person name="Okamura Y."/>
            <person name="Kirsch R."/>
            <person name="Pauchet Y."/>
        </authorList>
    </citation>
    <scope>NUCLEOTIDE SEQUENCE</scope>
    <source>
        <strain evidence="2">AMC_N1</strain>
    </source>
</reference>
<evidence type="ECO:0000256" key="1">
    <source>
        <dbReference type="SAM" id="MobiDB-lite"/>
    </source>
</evidence>
<dbReference type="Proteomes" id="UP001162162">
    <property type="component" value="Unassembled WGS sequence"/>
</dbReference>
<dbReference type="AlphaFoldDB" id="A0AAV8YBU0"/>
<organism evidence="2 3">
    <name type="scientific">Aromia moschata</name>
    <dbReference type="NCBI Taxonomy" id="1265417"/>
    <lineage>
        <taxon>Eukaryota</taxon>
        <taxon>Metazoa</taxon>
        <taxon>Ecdysozoa</taxon>
        <taxon>Arthropoda</taxon>
        <taxon>Hexapoda</taxon>
        <taxon>Insecta</taxon>
        <taxon>Pterygota</taxon>
        <taxon>Neoptera</taxon>
        <taxon>Endopterygota</taxon>
        <taxon>Coleoptera</taxon>
        <taxon>Polyphaga</taxon>
        <taxon>Cucujiformia</taxon>
        <taxon>Chrysomeloidea</taxon>
        <taxon>Cerambycidae</taxon>
        <taxon>Cerambycinae</taxon>
        <taxon>Callichromatini</taxon>
        <taxon>Aromia</taxon>
    </lineage>
</organism>
<evidence type="ECO:0000313" key="2">
    <source>
        <dbReference type="EMBL" id="KAJ8948720.1"/>
    </source>
</evidence>
<sequence length="170" mass="19634">MLSVQMEQRVNLKFLVELGKTFTEAYALLKQERKATEDGPRPGRPSTSKTDENISKLVSKSAKIEVLTALRERVRRRKPDLWKTKSWKIHQDNAPPHFCFVCEGVKSALKGTRFESVEAVKAKATKVLNQLTEADFQHCFQQLKHRMERCRDRQGEYIEGEKVSTVIDNE</sequence>
<accession>A0AAV8YBU0</accession>
<keyword evidence="3" id="KW-1185">Reference proteome</keyword>
<name>A0AAV8YBU0_9CUCU</name>
<protein>
    <submittedName>
        <fullName evidence="2">Uncharacterized protein</fullName>
    </submittedName>
</protein>
<dbReference type="GO" id="GO:0003676">
    <property type="term" value="F:nucleic acid binding"/>
    <property type="evidence" value="ECO:0007669"/>
    <property type="project" value="InterPro"/>
</dbReference>
<gene>
    <name evidence="2" type="ORF">NQ318_017888</name>
</gene>